<feature type="domain" description="PDZ" evidence="2">
    <location>
        <begin position="47"/>
        <end position="107"/>
    </location>
</feature>
<protein>
    <submittedName>
        <fullName evidence="3">PDZ domain-containing protein</fullName>
    </submittedName>
</protein>
<evidence type="ECO:0000313" key="3">
    <source>
        <dbReference type="EMBL" id="NGP19352.1"/>
    </source>
</evidence>
<reference evidence="3 4" key="2">
    <citation type="submission" date="2020-03" db="EMBL/GenBank/DDBJ databases">
        <title>Devosia chinhatensis sp. nov., isolated from a hexachlorocyclohexane (HCH) dump site in India.</title>
        <authorList>
            <person name="Kumar M."/>
            <person name="Lal R."/>
        </authorList>
    </citation>
    <scope>NUCLEOTIDE SEQUENCE [LARGE SCALE GENOMIC DNA]</scope>
    <source>
        <strain evidence="3 4">H239</strain>
    </source>
</reference>
<organism evidence="3 4">
    <name type="scientific">Devosia aurantiaca</name>
    <dbReference type="NCBI Taxonomy" id="2714858"/>
    <lineage>
        <taxon>Bacteria</taxon>
        <taxon>Pseudomonadati</taxon>
        <taxon>Pseudomonadota</taxon>
        <taxon>Alphaproteobacteria</taxon>
        <taxon>Hyphomicrobiales</taxon>
        <taxon>Devosiaceae</taxon>
        <taxon>Devosia</taxon>
    </lineage>
</organism>
<dbReference type="SUPFAM" id="SSF50156">
    <property type="entry name" value="PDZ domain-like"/>
    <property type="match status" value="1"/>
</dbReference>
<dbReference type="Gene3D" id="2.30.42.10">
    <property type="match status" value="1"/>
</dbReference>
<name>A0A6M1SVD3_9HYPH</name>
<keyword evidence="4" id="KW-1185">Reference proteome</keyword>
<dbReference type="InterPro" id="IPR036034">
    <property type="entry name" value="PDZ_sf"/>
</dbReference>
<reference evidence="3 4" key="1">
    <citation type="submission" date="2020-02" db="EMBL/GenBank/DDBJ databases">
        <authorList>
            <person name="Khan S.A."/>
            <person name="Jeon C.O."/>
            <person name="Chun B.H."/>
        </authorList>
    </citation>
    <scope>NUCLEOTIDE SEQUENCE [LARGE SCALE GENOMIC DNA]</scope>
    <source>
        <strain evidence="3 4">H239</strain>
    </source>
</reference>
<dbReference type="EMBL" id="JAALFG010000006">
    <property type="protein sequence ID" value="NGP19352.1"/>
    <property type="molecule type" value="Genomic_DNA"/>
</dbReference>
<sequence length="266" mass="29069">MRNSLRVLLLLGAAAHLSVLPVAPIVSAYAQQALPAPYVSRAFDAVLLPIDGAVRSAFDLDSSVEGVLVLAVQPGGVADQQGVEPGDVIYEVKGRRITTPISLDEVVYYWLQQGIFDFGFDYYRAGVLSSASAYITLELYQEVIEITEITSWSVWSYEEFSFEEYYEEYSEELIESYESSEELIEETVSSEEFSSEMSEEEDDVDDAVEDDGTEDDAAEDDGSEDDMSEDDGSEDDGSEDDGADDDGSEDDGGEDDGGEDDGGDEE</sequence>
<dbReference type="PROSITE" id="PS50106">
    <property type="entry name" value="PDZ"/>
    <property type="match status" value="1"/>
</dbReference>
<dbReference type="InterPro" id="IPR041489">
    <property type="entry name" value="PDZ_6"/>
</dbReference>
<evidence type="ECO:0000256" key="1">
    <source>
        <dbReference type="SAM" id="MobiDB-lite"/>
    </source>
</evidence>
<dbReference type="RefSeq" id="WP_164535609.1">
    <property type="nucleotide sequence ID" value="NZ_JAALFG010000006.1"/>
</dbReference>
<dbReference type="Pfam" id="PF17820">
    <property type="entry name" value="PDZ_6"/>
    <property type="match status" value="1"/>
</dbReference>
<dbReference type="InterPro" id="IPR001478">
    <property type="entry name" value="PDZ"/>
</dbReference>
<proteinExistence type="predicted"/>
<accession>A0A6M1SVD3</accession>
<gene>
    <name evidence="3" type="ORF">G5575_18445</name>
</gene>
<evidence type="ECO:0000259" key="2">
    <source>
        <dbReference type="PROSITE" id="PS50106"/>
    </source>
</evidence>
<feature type="region of interest" description="Disordered" evidence="1">
    <location>
        <begin position="177"/>
        <end position="266"/>
    </location>
</feature>
<comment type="caution">
    <text evidence="3">The sequence shown here is derived from an EMBL/GenBank/DDBJ whole genome shotgun (WGS) entry which is preliminary data.</text>
</comment>
<dbReference type="Proteomes" id="UP000474802">
    <property type="component" value="Unassembled WGS sequence"/>
</dbReference>
<evidence type="ECO:0000313" key="4">
    <source>
        <dbReference type="Proteomes" id="UP000474802"/>
    </source>
</evidence>
<dbReference type="AlphaFoldDB" id="A0A6M1SVD3"/>